<proteinExistence type="predicted"/>
<accession>A0A483CUL4</accession>
<reference evidence="1 2" key="1">
    <citation type="submission" date="2017-11" db="EMBL/GenBank/DDBJ databases">
        <title>Isolation and Characterization of Methanofollis Species from Methane Seep Offshore SW Taiwan.</title>
        <authorList>
            <person name="Teng N.-H."/>
            <person name="Lai M.-C."/>
            <person name="Chen S.-C."/>
        </authorList>
    </citation>
    <scope>NUCLEOTIDE SEQUENCE [LARGE SCALE GENOMIC DNA]</scope>
    <source>
        <strain evidence="1 2">FWC-SCC2</strain>
    </source>
</reference>
<dbReference type="AlphaFoldDB" id="A0A483CUL4"/>
<protein>
    <submittedName>
        <fullName evidence="1">Uncharacterized protein</fullName>
    </submittedName>
</protein>
<sequence>MKFRGPMLIMQCRLPRQKRVRKTQMTLPVFRLPEVQKIQLHKLQKLLHLDPRFRKTMVMTPAAHPNPT</sequence>
<dbReference type="EMBL" id="PGCL01000001">
    <property type="protein sequence ID" value="TAJ45306.1"/>
    <property type="molecule type" value="Genomic_DNA"/>
</dbReference>
<comment type="caution">
    <text evidence="1">The sequence shown here is derived from an EMBL/GenBank/DDBJ whole genome shotgun (WGS) entry which is preliminary data.</text>
</comment>
<organism evidence="1 2">
    <name type="scientific">Methanofollis fontis</name>
    <dbReference type="NCBI Taxonomy" id="2052832"/>
    <lineage>
        <taxon>Archaea</taxon>
        <taxon>Methanobacteriati</taxon>
        <taxon>Methanobacteriota</taxon>
        <taxon>Stenosarchaea group</taxon>
        <taxon>Methanomicrobia</taxon>
        <taxon>Methanomicrobiales</taxon>
        <taxon>Methanomicrobiaceae</taxon>
        <taxon>Methanofollis</taxon>
    </lineage>
</organism>
<keyword evidence="2" id="KW-1185">Reference proteome</keyword>
<evidence type="ECO:0000313" key="1">
    <source>
        <dbReference type="EMBL" id="TAJ45306.1"/>
    </source>
</evidence>
<dbReference type="Proteomes" id="UP000292580">
    <property type="component" value="Unassembled WGS sequence"/>
</dbReference>
<gene>
    <name evidence="1" type="ORF">CUJ86_00735</name>
</gene>
<evidence type="ECO:0000313" key="2">
    <source>
        <dbReference type="Proteomes" id="UP000292580"/>
    </source>
</evidence>
<name>A0A483CUL4_9EURY</name>